<dbReference type="Pfam" id="PF13692">
    <property type="entry name" value="Glyco_trans_1_4"/>
    <property type="match status" value="1"/>
</dbReference>
<dbReference type="Pfam" id="PF00515">
    <property type="entry name" value="TPR_1"/>
    <property type="match status" value="1"/>
</dbReference>
<sequence>MHLKILSYNWHEPYLCLLSKIGHTFLIVEPEISEGNYRRWDKNMRPVPDNVILVSEKEAIAQLDEGAIDLVIAHNIKDLVNIYEYSLPKIIVFHNKLSTEIKLGNNKVNREDYLNKINPLLVNVKKVFISESKRHDWGMTGDVILPGLDVNDYGGYRGDLSSVLRVGNLIKERDLMMGFTTSEAILSGLPSITLGLNPNILGARLSSGFDDLLEQYRSLRVYLHTTSNDYEDGYNLSLLEAMAVGMPVISISNKTSPITNGINGYISNDIQYLRTCAVSLLDDRNLANSLGQKARETVREKFSQIKFLQLWVKSIEAAIIEFLEDSKKELSGEAVETKTQQENPSMPQYFRNVRDDIVSLVPGDANNILEIGCAAGMTGNKLKQKPGVYVAGVELDHRAAVEAKKVLDDVIEGNIETLELPFIEKRFDCILFADVLEHLIDPLEVLKKTRKFLKTDGTIIASIPNVQYLGLVSQLVEGNWTYQDEGILDRTHLRFFTYHEIVKLFDEAGYIISSINETLDPQYKDAESQKTTLNLGRLSIRDLSPDELKKFFVYQYKVTAKLKHVVCDDKLFYDTKENHMEDVFEKGKSLENGGAYEEAINAYAEVDSAQSDYAEALARIGNCYMQLQNIVSAENYYQKSLTIEPQGYVASVGLGLLEVQLNKSDDALKRFTEITQNYPDSDKAFSGLGIAYSKKNKTSNAMDAFSQALKLNAENKPAMSSLLALSYQSNQFDQVELAMKQYL</sequence>
<protein>
    <submittedName>
        <fullName evidence="1">Uncharacterized protein</fullName>
    </submittedName>
</protein>
<dbReference type="SUPFAM" id="SSF48452">
    <property type="entry name" value="TPR-like"/>
    <property type="match status" value="1"/>
</dbReference>
<reference evidence="1" key="1">
    <citation type="submission" date="2018-05" db="EMBL/GenBank/DDBJ databases">
        <authorList>
            <person name="Lanie J.A."/>
            <person name="Ng W.-L."/>
            <person name="Kazmierczak K.M."/>
            <person name="Andrzejewski T.M."/>
            <person name="Davidsen T.M."/>
            <person name="Wayne K.J."/>
            <person name="Tettelin H."/>
            <person name="Glass J.I."/>
            <person name="Rusch D."/>
            <person name="Podicherti R."/>
            <person name="Tsui H.-C.T."/>
            <person name="Winkler M.E."/>
        </authorList>
    </citation>
    <scope>NUCLEOTIDE SEQUENCE</scope>
</reference>
<organism evidence="1">
    <name type="scientific">marine metagenome</name>
    <dbReference type="NCBI Taxonomy" id="408172"/>
    <lineage>
        <taxon>unclassified sequences</taxon>
        <taxon>metagenomes</taxon>
        <taxon>ecological metagenomes</taxon>
    </lineage>
</organism>
<dbReference type="InterPro" id="IPR019734">
    <property type="entry name" value="TPR_rpt"/>
</dbReference>
<gene>
    <name evidence="1" type="ORF">METZ01_LOCUS110506</name>
</gene>
<dbReference type="InterPro" id="IPR029063">
    <property type="entry name" value="SAM-dependent_MTases_sf"/>
</dbReference>
<dbReference type="SUPFAM" id="SSF53756">
    <property type="entry name" value="UDP-Glycosyltransferase/glycogen phosphorylase"/>
    <property type="match status" value="1"/>
</dbReference>
<name>A0A381WZ91_9ZZZZ</name>
<dbReference type="AlphaFoldDB" id="A0A381WZ91"/>
<dbReference type="Pfam" id="PF13432">
    <property type="entry name" value="TPR_16"/>
    <property type="match status" value="1"/>
</dbReference>
<dbReference type="SMART" id="SM00028">
    <property type="entry name" value="TPR"/>
    <property type="match status" value="3"/>
</dbReference>
<dbReference type="Gene3D" id="3.40.50.2000">
    <property type="entry name" value="Glycogen Phosphorylase B"/>
    <property type="match status" value="1"/>
</dbReference>
<dbReference type="PANTHER" id="PTHR43861">
    <property type="entry name" value="TRANS-ACONITATE 2-METHYLTRANSFERASE-RELATED"/>
    <property type="match status" value="1"/>
</dbReference>
<dbReference type="SUPFAM" id="SSF53335">
    <property type="entry name" value="S-adenosyl-L-methionine-dependent methyltransferases"/>
    <property type="match status" value="1"/>
</dbReference>
<dbReference type="Gene3D" id="1.25.40.10">
    <property type="entry name" value="Tetratricopeptide repeat domain"/>
    <property type="match status" value="1"/>
</dbReference>
<dbReference type="Pfam" id="PF13489">
    <property type="entry name" value="Methyltransf_23"/>
    <property type="match status" value="1"/>
</dbReference>
<dbReference type="EMBL" id="UINC01013322">
    <property type="protein sequence ID" value="SVA57652.1"/>
    <property type="molecule type" value="Genomic_DNA"/>
</dbReference>
<feature type="non-terminal residue" evidence="1">
    <location>
        <position position="743"/>
    </location>
</feature>
<accession>A0A381WZ91</accession>
<evidence type="ECO:0000313" key="1">
    <source>
        <dbReference type="EMBL" id="SVA57652.1"/>
    </source>
</evidence>
<proteinExistence type="predicted"/>
<dbReference type="CDD" id="cd02440">
    <property type="entry name" value="AdoMet_MTases"/>
    <property type="match status" value="1"/>
</dbReference>
<dbReference type="PROSITE" id="PS50005">
    <property type="entry name" value="TPR"/>
    <property type="match status" value="2"/>
</dbReference>
<dbReference type="Gene3D" id="3.40.50.150">
    <property type="entry name" value="Vaccinia Virus protein VP39"/>
    <property type="match status" value="1"/>
</dbReference>
<dbReference type="InterPro" id="IPR011990">
    <property type="entry name" value="TPR-like_helical_dom_sf"/>
</dbReference>